<dbReference type="RefSeq" id="WP_098343282.1">
    <property type="nucleotide sequence ID" value="NZ_NTRR01000033.1"/>
</dbReference>
<feature type="transmembrane region" description="Helical" evidence="1">
    <location>
        <begin position="207"/>
        <end position="228"/>
    </location>
</feature>
<protein>
    <submittedName>
        <fullName evidence="2">Uncharacterized protein</fullName>
    </submittedName>
</protein>
<dbReference type="Proteomes" id="UP000220032">
    <property type="component" value="Unassembled WGS sequence"/>
</dbReference>
<feature type="transmembrane region" description="Helical" evidence="1">
    <location>
        <begin position="101"/>
        <end position="123"/>
    </location>
</feature>
<feature type="transmembrane region" description="Helical" evidence="1">
    <location>
        <begin position="21"/>
        <end position="41"/>
    </location>
</feature>
<proteinExistence type="predicted"/>
<keyword evidence="1" id="KW-0812">Transmembrane</keyword>
<dbReference type="EMBL" id="NTRR01000033">
    <property type="protein sequence ID" value="PFE11953.1"/>
    <property type="molecule type" value="Genomic_DNA"/>
</dbReference>
<feature type="transmembrane region" description="Helical" evidence="1">
    <location>
        <begin position="167"/>
        <end position="195"/>
    </location>
</feature>
<evidence type="ECO:0000313" key="2">
    <source>
        <dbReference type="EMBL" id="PFE11953.1"/>
    </source>
</evidence>
<gene>
    <name evidence="2" type="ORF">CN307_20930</name>
</gene>
<reference evidence="2 3" key="1">
    <citation type="submission" date="2017-09" db="EMBL/GenBank/DDBJ databases">
        <title>Large-scale bioinformatics analysis of Bacillus genomes uncovers conserved roles of natural products in bacterial physiology.</title>
        <authorList>
            <consortium name="Agbiome Team Llc"/>
            <person name="Bleich R.M."/>
            <person name="Grubbs K.J."/>
            <person name="Santa Maria K.C."/>
            <person name="Allen S.E."/>
            <person name="Farag S."/>
            <person name="Shank E.A."/>
            <person name="Bowers A."/>
        </authorList>
    </citation>
    <scope>NUCLEOTIDE SEQUENCE [LARGE SCALE GENOMIC DNA]</scope>
    <source>
        <strain evidence="2 3">AFS022681</strain>
    </source>
</reference>
<keyword evidence="1" id="KW-0472">Membrane</keyword>
<feature type="transmembrane region" description="Helical" evidence="1">
    <location>
        <begin position="248"/>
        <end position="270"/>
    </location>
</feature>
<comment type="caution">
    <text evidence="2">The sequence shown here is derived from an EMBL/GenBank/DDBJ whole genome shotgun (WGS) entry which is preliminary data.</text>
</comment>
<evidence type="ECO:0000313" key="3">
    <source>
        <dbReference type="Proteomes" id="UP000220032"/>
    </source>
</evidence>
<keyword evidence="1" id="KW-1133">Transmembrane helix</keyword>
<feature type="transmembrane region" description="Helical" evidence="1">
    <location>
        <begin position="61"/>
        <end position="80"/>
    </location>
</feature>
<name>A0A2A8ZW61_BACCE</name>
<organism evidence="2 3">
    <name type="scientific">Bacillus cereus</name>
    <dbReference type="NCBI Taxonomy" id="1396"/>
    <lineage>
        <taxon>Bacteria</taxon>
        <taxon>Bacillati</taxon>
        <taxon>Bacillota</taxon>
        <taxon>Bacilli</taxon>
        <taxon>Bacillales</taxon>
        <taxon>Bacillaceae</taxon>
        <taxon>Bacillus</taxon>
        <taxon>Bacillus cereus group</taxon>
    </lineage>
</organism>
<dbReference type="AlphaFoldDB" id="A0A2A8ZW61"/>
<sequence length="276" mass="32678">MKKSILWRLAYYNLNQTLFQTRLYVFISISIFLAFMSSKLMSNELPDSSTLNFWDGVFSFISNYQINLFLLVLYFLYSIIKVLYDNDEVNIFIRLISKEQWLFSKIITICIHSLVAVLLFYLIPLAVNLILLPYDVSWSQEVANVLAGKSPLISLPHMDFSKAFSPIFAFILSFVLSMMVLNIIGLFNIVLFMMFNKEKTVVIVINIVYLIFCYICYHYIDLGFFNFISIYDFMVLEFFYYKPHQLDFLTTFIMLYIIYMLLFILGRLLARRWSVL</sequence>
<accession>A0A2A8ZW61</accession>
<evidence type="ECO:0000256" key="1">
    <source>
        <dbReference type="SAM" id="Phobius"/>
    </source>
</evidence>